<keyword evidence="2" id="KW-0808">Transferase</keyword>
<dbReference type="InterPro" id="IPR017508">
    <property type="entry name" value="HipA_N1"/>
</dbReference>
<dbReference type="PANTHER" id="PTHR37419:SF8">
    <property type="entry name" value="TOXIN YJJJ"/>
    <property type="match status" value="1"/>
</dbReference>
<evidence type="ECO:0000256" key="1">
    <source>
        <dbReference type="ARBA" id="ARBA00010164"/>
    </source>
</evidence>
<dbReference type="Pfam" id="PF13657">
    <property type="entry name" value="Couple_hipA"/>
    <property type="match status" value="1"/>
</dbReference>
<protein>
    <submittedName>
        <fullName evidence="4">HipA</fullName>
    </submittedName>
</protein>
<dbReference type="PANTHER" id="PTHR37419">
    <property type="entry name" value="SERINE/THREONINE-PROTEIN KINASE TOXIN HIPA"/>
    <property type="match status" value="1"/>
</dbReference>
<sequence>MVGKKYDTAKVSIFGKDVGALAEDTTTGIVSFEYFDEWLKTGFAISQRLPLEAGAFSFPTLNYPTYKGLPAAFADTLPDDFGNAVINAWLARQGRDPQSFSALERLLYTGSRGMGALEYTPALADTNKKQDESIKLDSLVAMAQLVLDERNNLDETIINEQEAEQALTGILQVGTSAGGARAKAVIAVNSDRTQIRSGQVNAPKGFEHFLLKFDGVVERSSTSEVFGDPKGFGLMEYAYYLMAKKAGIDISHCELLKENGRAHFMTKRFDRVGNEKVHYQSLCAMDHADFKQPGGYSYEELFTLLRSLRLDRLSALEVFRRMAFNVIARNHDDHTKNWGFVINSTNKWELAPAFDLAYSYKPGSPWVESHQMSINGKRDNFTKQDLLGVVPPSLQGEAEAILNEVHATVTTWREIARDVGVEPSFLDEIESNHRLNLV</sequence>
<dbReference type="Pfam" id="PF07804">
    <property type="entry name" value="HipA_C"/>
    <property type="match status" value="1"/>
</dbReference>
<dbReference type="Gene3D" id="1.10.1070.20">
    <property type="match status" value="1"/>
</dbReference>
<proteinExistence type="inferred from homology"/>
<dbReference type="GO" id="GO:0004674">
    <property type="term" value="F:protein serine/threonine kinase activity"/>
    <property type="evidence" value="ECO:0007669"/>
    <property type="project" value="TreeGrafter"/>
</dbReference>
<evidence type="ECO:0000256" key="3">
    <source>
        <dbReference type="ARBA" id="ARBA00022777"/>
    </source>
</evidence>
<evidence type="ECO:0000256" key="2">
    <source>
        <dbReference type="ARBA" id="ARBA00022679"/>
    </source>
</evidence>
<dbReference type="OrthoDB" id="9805913at2"/>
<dbReference type="InterPro" id="IPR052028">
    <property type="entry name" value="HipA_Ser/Thr_kinase"/>
</dbReference>
<evidence type="ECO:0000313" key="4">
    <source>
        <dbReference type="EMBL" id="AKN37243.1"/>
    </source>
</evidence>
<accession>A0A0H3ZLZ6</accession>
<name>A0A0H3ZLZ6_9VIBR</name>
<organism evidence="4">
    <name type="scientific">Vibrio genomosp. F6</name>
    <dbReference type="NCBI Taxonomy" id="723172"/>
    <lineage>
        <taxon>Bacteria</taxon>
        <taxon>Pseudomonadati</taxon>
        <taxon>Pseudomonadota</taxon>
        <taxon>Gammaproteobacteria</taxon>
        <taxon>Vibrionales</taxon>
        <taxon>Vibrionaceae</taxon>
        <taxon>Vibrio</taxon>
    </lineage>
</organism>
<dbReference type="EMBL" id="KP795527">
    <property type="protein sequence ID" value="AKN37243.1"/>
    <property type="molecule type" value="Genomic_DNA"/>
</dbReference>
<dbReference type="RefSeq" id="WP_136995675.1">
    <property type="nucleotide sequence ID" value="NZ_SYUT01000040.1"/>
</dbReference>
<comment type="similarity">
    <text evidence="1">Belongs to the HipA Ser/Thr kinase family.</text>
</comment>
<reference evidence="4" key="1">
    <citation type="journal article" date="2015" name="MBio">
        <title>Eco-Evolutionary Dynamics of Episomes among Ecologically Cohesive Bacterial Populations.</title>
        <authorList>
            <person name="Xue H."/>
            <person name="Cordero O.X."/>
            <person name="Camas F.M."/>
            <person name="Trimble W."/>
            <person name="Meyer F."/>
            <person name="Guglielmini J."/>
            <person name="Rocha E.P."/>
            <person name="Polz M.F."/>
        </authorList>
    </citation>
    <scope>NUCLEOTIDE SEQUENCE</scope>
    <source>
        <strain evidence="4">FF_110</strain>
    </source>
</reference>
<dbReference type="AlphaFoldDB" id="A0A0H3ZLZ6"/>
<dbReference type="GO" id="GO:0005829">
    <property type="term" value="C:cytosol"/>
    <property type="evidence" value="ECO:0007669"/>
    <property type="project" value="TreeGrafter"/>
</dbReference>
<keyword evidence="3" id="KW-0418">Kinase</keyword>
<dbReference type="InterPro" id="IPR012893">
    <property type="entry name" value="HipA-like_C"/>
</dbReference>